<reference evidence="1" key="1">
    <citation type="submission" date="2025-08" db="UniProtKB">
        <authorList>
            <consortium name="Ensembl"/>
        </authorList>
    </citation>
    <scope>IDENTIFICATION</scope>
</reference>
<proteinExistence type="predicted"/>
<dbReference type="InterPro" id="IPR037354">
    <property type="entry name" value="Commd2"/>
</dbReference>
<evidence type="ECO:0000313" key="2">
    <source>
        <dbReference type="Proteomes" id="UP000264820"/>
    </source>
</evidence>
<accession>A0A3Q3DUY0</accession>
<organism evidence="1 2">
    <name type="scientific">Hippocampus comes</name>
    <name type="common">Tiger tail seahorse</name>
    <dbReference type="NCBI Taxonomy" id="109280"/>
    <lineage>
        <taxon>Eukaryota</taxon>
        <taxon>Metazoa</taxon>
        <taxon>Chordata</taxon>
        <taxon>Craniata</taxon>
        <taxon>Vertebrata</taxon>
        <taxon>Euteleostomi</taxon>
        <taxon>Actinopterygii</taxon>
        <taxon>Neopterygii</taxon>
        <taxon>Teleostei</taxon>
        <taxon>Neoteleostei</taxon>
        <taxon>Acanthomorphata</taxon>
        <taxon>Syngnathiaria</taxon>
        <taxon>Syngnathiformes</taxon>
        <taxon>Syngnathoidei</taxon>
        <taxon>Syngnathidae</taxon>
        <taxon>Hippocampus</taxon>
    </lineage>
</organism>
<dbReference type="AlphaFoldDB" id="A0A3Q3DUY0"/>
<protein>
    <submittedName>
        <fullName evidence="1">COMM domain containing 2</fullName>
    </submittedName>
</protein>
<dbReference type="PANTHER" id="PTHR15857">
    <property type="entry name" value="COMM DOMAIN CONTAINING PROTEIN 2"/>
    <property type="match status" value="1"/>
</dbReference>
<reference evidence="1" key="2">
    <citation type="submission" date="2025-09" db="UniProtKB">
        <authorList>
            <consortium name="Ensembl"/>
        </authorList>
    </citation>
    <scope>IDENTIFICATION</scope>
</reference>
<evidence type="ECO:0000313" key="1">
    <source>
        <dbReference type="Ensembl" id="ENSHCOP00000021175.1"/>
    </source>
</evidence>
<name>A0A3Q3DUY0_HIPCM</name>
<keyword evidence="2" id="KW-1185">Reference proteome</keyword>
<dbReference type="PANTHER" id="PTHR15857:SF0">
    <property type="entry name" value="COMM DOMAIN-CONTAINING PROTEIN 2"/>
    <property type="match status" value="1"/>
</dbReference>
<dbReference type="GeneTree" id="ENSGT00390000008489"/>
<sequence>MLLVLSEEHKEHLNFLNKVDAAVVGEFGRIALEFIMRGTSPKVYEGAARKLSVPVEVVRHGVEGLMYLMTQSSKHMVPCPLSHITLAGSWFPLSHFPNRLISFQAFSLCCRTFL</sequence>
<dbReference type="Proteomes" id="UP000264820">
    <property type="component" value="Unplaced"/>
</dbReference>
<dbReference type="Ensembl" id="ENSHCOT00000004311.1">
    <property type="protein sequence ID" value="ENSHCOP00000021175.1"/>
    <property type="gene ID" value="ENSHCOG00000000261.1"/>
</dbReference>